<evidence type="ECO:0000313" key="11">
    <source>
        <dbReference type="Proteomes" id="UP001597244"/>
    </source>
</evidence>
<dbReference type="CDD" id="cd06453">
    <property type="entry name" value="SufS_like"/>
    <property type="match status" value="1"/>
</dbReference>
<evidence type="ECO:0000256" key="4">
    <source>
        <dbReference type="ARBA" id="ARBA00022679"/>
    </source>
</evidence>
<dbReference type="EMBL" id="JBHTOF010000014">
    <property type="protein sequence ID" value="MFD1464650.1"/>
    <property type="molecule type" value="Genomic_DNA"/>
</dbReference>
<dbReference type="RefSeq" id="WP_125576876.1">
    <property type="nucleotide sequence ID" value="NZ_JBHTOF010000014.1"/>
</dbReference>
<dbReference type="PROSITE" id="PS00595">
    <property type="entry name" value="AA_TRANSFER_CLASS_5"/>
    <property type="match status" value="1"/>
</dbReference>
<keyword evidence="10" id="KW-0032">Aminotransferase</keyword>
<dbReference type="InterPro" id="IPR016454">
    <property type="entry name" value="Cysteine_dSase"/>
</dbReference>
<dbReference type="PANTHER" id="PTHR43586">
    <property type="entry name" value="CYSTEINE DESULFURASE"/>
    <property type="match status" value="1"/>
</dbReference>
<dbReference type="InterPro" id="IPR015424">
    <property type="entry name" value="PyrdxlP-dep_Trfase"/>
</dbReference>
<evidence type="ECO:0000256" key="7">
    <source>
        <dbReference type="RuleBase" id="RU004504"/>
    </source>
</evidence>
<evidence type="ECO:0000256" key="2">
    <source>
        <dbReference type="ARBA" id="ARBA00010447"/>
    </source>
</evidence>
<dbReference type="PANTHER" id="PTHR43586:SF8">
    <property type="entry name" value="CYSTEINE DESULFURASE 1, CHLOROPLASTIC"/>
    <property type="match status" value="1"/>
</dbReference>
<dbReference type="InterPro" id="IPR015422">
    <property type="entry name" value="PyrdxlP-dep_Trfase_small"/>
</dbReference>
<dbReference type="Proteomes" id="UP001597244">
    <property type="component" value="Unassembled WGS sequence"/>
</dbReference>
<keyword evidence="11" id="KW-1185">Reference proteome</keyword>
<dbReference type="NCBIfam" id="TIGR01979">
    <property type="entry name" value="sufS"/>
    <property type="match status" value="1"/>
</dbReference>
<name>A0ABW4DP09_9LACO</name>
<dbReference type="InterPro" id="IPR015421">
    <property type="entry name" value="PyrdxlP-dep_Trfase_major"/>
</dbReference>
<keyword evidence="5 8" id="KW-0663">Pyridoxal phosphate</keyword>
<protein>
    <recommendedName>
        <fullName evidence="3 8">Cysteine desulfurase</fullName>
        <ecNumber evidence="3 8">2.8.1.7</ecNumber>
    </recommendedName>
</protein>
<organism evidence="10 11">
    <name type="scientific">Lapidilactobacillus mulanensis</name>
    <dbReference type="NCBI Taxonomy" id="2485999"/>
    <lineage>
        <taxon>Bacteria</taxon>
        <taxon>Bacillati</taxon>
        <taxon>Bacillota</taxon>
        <taxon>Bacilli</taxon>
        <taxon>Lactobacillales</taxon>
        <taxon>Lactobacillaceae</taxon>
        <taxon>Lapidilactobacillus</taxon>
    </lineage>
</organism>
<evidence type="ECO:0000256" key="8">
    <source>
        <dbReference type="RuleBase" id="RU004506"/>
    </source>
</evidence>
<evidence type="ECO:0000256" key="1">
    <source>
        <dbReference type="ARBA" id="ARBA00001933"/>
    </source>
</evidence>
<dbReference type="Gene3D" id="3.40.640.10">
    <property type="entry name" value="Type I PLP-dependent aspartate aminotransferase-like (Major domain)"/>
    <property type="match status" value="1"/>
</dbReference>
<keyword evidence="4 8" id="KW-0808">Transferase</keyword>
<comment type="cofactor">
    <cofactor evidence="1 7">
        <name>pyridoxal 5'-phosphate</name>
        <dbReference type="ChEBI" id="CHEBI:597326"/>
    </cofactor>
</comment>
<dbReference type="InterPro" id="IPR020578">
    <property type="entry name" value="Aminotrans_V_PyrdxlP_BS"/>
</dbReference>
<evidence type="ECO:0000256" key="3">
    <source>
        <dbReference type="ARBA" id="ARBA00012239"/>
    </source>
</evidence>
<proteinExistence type="inferred from homology"/>
<sequence>MVKNIATARNDFPILAQKINDQPLTYLDNAATTQKPQAVIDALVHYYEFDNANIHRGVYTLAERATEQYEGVRQQVAKFIHAESDEVIFTRGTTTSLNWVALGFGAQVLQPGDEIVITVMEHHSNLVPWQQVAQKTGAKLRYVEITADGELDLAQYGELLNAKTKIVAFTHVSNVLGTINPVKKMTEMAHAVGAYVVIDGAQAAGHFPIDMVSLDCDFYAFSGHKIYGPTGIGILYGKRELLTEMQPVEFGGEMINLVTRQKTDFKAAPEKFEAGTMPIAQVIGLGAAIDYIQSIGWSAIEAQERKVTAAAYQLLKDIPGVEIYGPQIGSSRSALVTFNLNGVHPHDVATVLDTQGVAVRAGHHCAQPLMETLGVSSTTRASFGLYNNLTDVKRLAAAVRAAKEFFQV</sequence>
<dbReference type="PIRSF" id="PIRSF005572">
    <property type="entry name" value="NifS"/>
    <property type="match status" value="1"/>
</dbReference>
<comment type="catalytic activity">
    <reaction evidence="6 8">
        <text>(sulfur carrier)-H + L-cysteine = (sulfur carrier)-SH + L-alanine</text>
        <dbReference type="Rhea" id="RHEA:43892"/>
        <dbReference type="Rhea" id="RHEA-COMP:14737"/>
        <dbReference type="Rhea" id="RHEA-COMP:14739"/>
        <dbReference type="ChEBI" id="CHEBI:29917"/>
        <dbReference type="ChEBI" id="CHEBI:35235"/>
        <dbReference type="ChEBI" id="CHEBI:57972"/>
        <dbReference type="ChEBI" id="CHEBI:64428"/>
        <dbReference type="EC" id="2.8.1.7"/>
    </reaction>
</comment>
<comment type="caution">
    <text evidence="10">The sequence shown here is derived from an EMBL/GenBank/DDBJ whole genome shotgun (WGS) entry which is preliminary data.</text>
</comment>
<gene>
    <name evidence="10" type="ORF">ACFQ4L_00905</name>
</gene>
<dbReference type="Pfam" id="PF00266">
    <property type="entry name" value="Aminotran_5"/>
    <property type="match status" value="1"/>
</dbReference>
<dbReference type="SUPFAM" id="SSF53383">
    <property type="entry name" value="PLP-dependent transferases"/>
    <property type="match status" value="1"/>
</dbReference>
<evidence type="ECO:0000259" key="9">
    <source>
        <dbReference type="Pfam" id="PF00266"/>
    </source>
</evidence>
<evidence type="ECO:0000313" key="10">
    <source>
        <dbReference type="EMBL" id="MFD1464650.1"/>
    </source>
</evidence>
<dbReference type="GO" id="GO:0008483">
    <property type="term" value="F:transaminase activity"/>
    <property type="evidence" value="ECO:0007669"/>
    <property type="project" value="UniProtKB-KW"/>
</dbReference>
<evidence type="ECO:0000256" key="6">
    <source>
        <dbReference type="ARBA" id="ARBA00050776"/>
    </source>
</evidence>
<evidence type="ECO:0000256" key="5">
    <source>
        <dbReference type="ARBA" id="ARBA00022898"/>
    </source>
</evidence>
<reference evidence="11" key="1">
    <citation type="journal article" date="2019" name="Int. J. Syst. Evol. Microbiol.">
        <title>The Global Catalogue of Microorganisms (GCM) 10K type strain sequencing project: providing services to taxonomists for standard genome sequencing and annotation.</title>
        <authorList>
            <consortium name="The Broad Institute Genomics Platform"/>
            <consortium name="The Broad Institute Genome Sequencing Center for Infectious Disease"/>
            <person name="Wu L."/>
            <person name="Ma J."/>
        </authorList>
    </citation>
    <scope>NUCLEOTIDE SEQUENCE [LARGE SCALE GENOMIC DNA]</scope>
    <source>
        <strain evidence="11">CCM 8951</strain>
    </source>
</reference>
<dbReference type="InterPro" id="IPR000192">
    <property type="entry name" value="Aminotrans_V_dom"/>
</dbReference>
<dbReference type="InterPro" id="IPR010970">
    <property type="entry name" value="Cys_dSase_SufS"/>
</dbReference>
<dbReference type="Gene3D" id="3.90.1150.10">
    <property type="entry name" value="Aspartate Aminotransferase, domain 1"/>
    <property type="match status" value="1"/>
</dbReference>
<comment type="similarity">
    <text evidence="2 8">Belongs to the class-V pyridoxal-phosphate-dependent aminotransferase family. Csd subfamily.</text>
</comment>
<dbReference type="EC" id="2.8.1.7" evidence="3 8"/>
<accession>A0ABW4DP09</accession>
<comment type="function">
    <text evidence="8">Catalyzes the removal of elemental sulfur and selenium atoms from L-cysteine, L-cystine, L-selenocysteine, and L-selenocystine to produce L-alanine.</text>
</comment>
<feature type="domain" description="Aminotransferase class V" evidence="9">
    <location>
        <begin position="25"/>
        <end position="395"/>
    </location>
</feature>